<dbReference type="AlphaFoldDB" id="A0A507E8G1"/>
<comment type="caution">
    <text evidence="4">The sequence shown here is derived from an EMBL/GenBank/DDBJ whole genome shotgun (WGS) entry which is preliminary data.</text>
</comment>
<dbReference type="STRING" id="109895.A0A507E8G1"/>
<dbReference type="CDD" id="cd23645">
    <property type="entry name" value="HFD_Dpb3-like"/>
    <property type="match status" value="1"/>
</dbReference>
<dbReference type="InterPro" id="IPR050568">
    <property type="entry name" value="Transcr_DNA_Rep_Reg"/>
</dbReference>
<dbReference type="GO" id="GO:0008623">
    <property type="term" value="C:CHRAC"/>
    <property type="evidence" value="ECO:0007669"/>
    <property type="project" value="TreeGrafter"/>
</dbReference>
<protein>
    <recommendedName>
        <fullName evidence="3">Transcription factor CBF/NF-Y/archaeal histone domain-containing protein</fullName>
    </recommendedName>
</protein>
<evidence type="ECO:0000313" key="4">
    <source>
        <dbReference type="EMBL" id="TPX59585.1"/>
    </source>
</evidence>
<comment type="subcellular location">
    <subcellularLocation>
        <location evidence="1">Nucleus</location>
    </subcellularLocation>
</comment>
<reference evidence="4 5" key="1">
    <citation type="journal article" date="2019" name="Sci. Rep.">
        <title>Comparative genomics of chytrid fungi reveal insights into the obligate biotrophic and pathogenic lifestyle of Synchytrium endobioticum.</title>
        <authorList>
            <person name="van de Vossenberg B.T.L.H."/>
            <person name="Warris S."/>
            <person name="Nguyen H.D.T."/>
            <person name="van Gent-Pelzer M.P.E."/>
            <person name="Joly D.L."/>
            <person name="van de Geest H.C."/>
            <person name="Bonants P.J.M."/>
            <person name="Smith D.S."/>
            <person name="Levesque C.A."/>
            <person name="van der Lee T.A.J."/>
        </authorList>
    </citation>
    <scope>NUCLEOTIDE SEQUENCE [LARGE SCALE GENOMIC DNA]</scope>
    <source>
        <strain evidence="4 5">CBS 809.83</strain>
    </source>
</reference>
<gene>
    <name evidence="4" type="ORF">PhCBS80983_g02348</name>
</gene>
<dbReference type="SUPFAM" id="SSF47113">
    <property type="entry name" value="Histone-fold"/>
    <property type="match status" value="1"/>
</dbReference>
<keyword evidence="5" id="KW-1185">Reference proteome</keyword>
<keyword evidence="2" id="KW-0539">Nucleus</keyword>
<organism evidence="4 5">
    <name type="scientific">Powellomyces hirtus</name>
    <dbReference type="NCBI Taxonomy" id="109895"/>
    <lineage>
        <taxon>Eukaryota</taxon>
        <taxon>Fungi</taxon>
        <taxon>Fungi incertae sedis</taxon>
        <taxon>Chytridiomycota</taxon>
        <taxon>Chytridiomycota incertae sedis</taxon>
        <taxon>Chytridiomycetes</taxon>
        <taxon>Spizellomycetales</taxon>
        <taxon>Powellomycetaceae</taxon>
        <taxon>Powellomyces</taxon>
    </lineage>
</organism>
<feature type="domain" description="Transcription factor CBF/NF-Y/archaeal histone" evidence="3">
    <location>
        <begin position="13"/>
        <end position="76"/>
    </location>
</feature>
<name>A0A507E8G1_9FUNG</name>
<proteinExistence type="predicted"/>
<dbReference type="InterPro" id="IPR009072">
    <property type="entry name" value="Histone-fold"/>
</dbReference>
<dbReference type="GO" id="GO:0046982">
    <property type="term" value="F:protein heterodimerization activity"/>
    <property type="evidence" value="ECO:0007669"/>
    <property type="project" value="InterPro"/>
</dbReference>
<dbReference type="Proteomes" id="UP000318582">
    <property type="component" value="Unassembled WGS sequence"/>
</dbReference>
<dbReference type="EMBL" id="QEAQ01000023">
    <property type="protein sequence ID" value="TPX59585.1"/>
    <property type="molecule type" value="Genomic_DNA"/>
</dbReference>
<dbReference type="PANTHER" id="PTHR10252:SF54">
    <property type="entry name" value="CHROMATIN ACCESSIBILITY COMPLEX PROTEIN 1"/>
    <property type="match status" value="1"/>
</dbReference>
<sequence>MSSDAAVPTVKAAFPQARVKSIMREDKDVASVGHDAVFATTLATEMFLEYLVERSFANTRAEGRRVVGYRDIAKAVTENMDLAFLEDVIPQTIPVKQAMEIREKILKQQEGP</sequence>
<evidence type="ECO:0000256" key="1">
    <source>
        <dbReference type="ARBA" id="ARBA00004123"/>
    </source>
</evidence>
<evidence type="ECO:0000313" key="5">
    <source>
        <dbReference type="Proteomes" id="UP000318582"/>
    </source>
</evidence>
<evidence type="ECO:0000256" key="2">
    <source>
        <dbReference type="ARBA" id="ARBA00023242"/>
    </source>
</evidence>
<evidence type="ECO:0000259" key="3">
    <source>
        <dbReference type="Pfam" id="PF00808"/>
    </source>
</evidence>
<accession>A0A507E8G1</accession>
<dbReference type="PANTHER" id="PTHR10252">
    <property type="entry name" value="HISTONE-LIKE TRANSCRIPTION FACTOR CCAAT-RELATED"/>
    <property type="match status" value="1"/>
</dbReference>
<dbReference type="Gene3D" id="1.10.20.10">
    <property type="entry name" value="Histone, subunit A"/>
    <property type="match status" value="1"/>
</dbReference>
<dbReference type="Pfam" id="PF00808">
    <property type="entry name" value="CBFD_NFYB_HMF"/>
    <property type="match status" value="1"/>
</dbReference>
<dbReference type="InterPro" id="IPR003958">
    <property type="entry name" value="CBFA_NFYB_domain"/>
</dbReference>
<dbReference type="GO" id="GO:0006261">
    <property type="term" value="P:DNA-templated DNA replication"/>
    <property type="evidence" value="ECO:0007669"/>
    <property type="project" value="TreeGrafter"/>
</dbReference>